<dbReference type="Proteomes" id="UP001604277">
    <property type="component" value="Unassembled WGS sequence"/>
</dbReference>
<evidence type="ECO:0000259" key="2">
    <source>
        <dbReference type="Pfam" id="PF25372"/>
    </source>
</evidence>
<dbReference type="Pfam" id="PF25372">
    <property type="entry name" value="DUF7885"/>
    <property type="match status" value="1"/>
</dbReference>
<protein>
    <submittedName>
        <fullName evidence="3">F-box protein At-B</fullName>
    </submittedName>
</protein>
<dbReference type="InterPro" id="IPR006553">
    <property type="entry name" value="Leu-rich_rpt_Cys-con_subtyp"/>
</dbReference>
<dbReference type="CDD" id="cd09917">
    <property type="entry name" value="F-box_SF"/>
    <property type="match status" value="1"/>
</dbReference>
<dbReference type="InterPro" id="IPR057207">
    <property type="entry name" value="FBXL15_LRR"/>
</dbReference>
<evidence type="ECO:0000313" key="4">
    <source>
        <dbReference type="Proteomes" id="UP001604277"/>
    </source>
</evidence>
<sequence length="630" mass="68441">MNNINKKPCVDTAAVVAEGGVSPLEGLPLPDTIIFSEIFSKLDLESLCSLACVSRALRSIVSQALSTLPSLDLSAVSLNGEILDRIIPKFRGLKTVTIDCLRLDDSSLIDILGPHLQELNLLKCASLSSNILSSIGKRCPNLRILVLELEGETSPEIFKKNLIEMLKGILCLESLSIKVRGTELDAYDLTCIDLFLPQTLKLLKLQPVNEQDAILFVKVLGDGKNNPGQLVNFSTPSYLGCTCFTLIRLSLVLNVISDELIISIANSLPLLVELNLEDRPSTEPKLPRDLTNTGLQSLGLSQHLTSLSIVRSRLNYPVSFKRVNDLGVMLLSESCRGLDSVKLGGFSTVTDAGFSSILRSCYNLKKFEVRNAPFMSDLAFHDIIGAVSPLTELRILSCNLITSEAVAELAASTTLEVLDTYGCRSIADHCLDYISCLSTLTTLNLGGADITDSGLAVLGNGGLPIVRLCLRGCVRVTDRGIFSLLNGGEKIKKMLSSLDIGHMPGISDRGIQTIVSSAQAITELCMRNCFHVTDAALKMLASKRSDRINLLQRLDLCHCTGFSIGLSVLLQNSSFRGLRWLGVGSTSLVTRRVDYTVICELRPWLTVCFEGCEVGCHDGWQFHKSNSSSC</sequence>
<dbReference type="PANTHER" id="PTHR13318:SF190">
    <property type="entry name" value="PARTNER OF PAIRED, ISOFORM B"/>
    <property type="match status" value="1"/>
</dbReference>
<dbReference type="EMBL" id="JBFOLJ010000011">
    <property type="protein sequence ID" value="KAL2495776.1"/>
    <property type="molecule type" value="Genomic_DNA"/>
</dbReference>
<comment type="caution">
    <text evidence="3">The sequence shown here is derived from an EMBL/GenBank/DDBJ whole genome shotgun (WGS) entry which is preliminary data.</text>
</comment>
<feature type="domain" description="F-box" evidence="1">
    <location>
        <begin position="34"/>
        <end position="62"/>
    </location>
</feature>
<dbReference type="Pfam" id="PF00646">
    <property type="entry name" value="F-box"/>
    <property type="match status" value="1"/>
</dbReference>
<dbReference type="InterPro" id="IPR032675">
    <property type="entry name" value="LRR_dom_sf"/>
</dbReference>
<feature type="domain" description="F-box/LRR-repeat protein 15-like leucin rich repeat" evidence="2">
    <location>
        <begin position="71"/>
        <end position="618"/>
    </location>
</feature>
<keyword evidence="4" id="KW-1185">Reference proteome</keyword>
<proteinExistence type="predicted"/>
<dbReference type="PANTHER" id="PTHR13318">
    <property type="entry name" value="PARTNER OF PAIRED, ISOFORM B-RELATED"/>
    <property type="match status" value="1"/>
</dbReference>
<evidence type="ECO:0000313" key="3">
    <source>
        <dbReference type="EMBL" id="KAL2495776.1"/>
    </source>
</evidence>
<gene>
    <name evidence="3" type="ORF">Fot_39533</name>
</gene>
<evidence type="ECO:0000259" key="1">
    <source>
        <dbReference type="Pfam" id="PF00646"/>
    </source>
</evidence>
<dbReference type="Gene3D" id="3.80.10.10">
    <property type="entry name" value="Ribonuclease Inhibitor"/>
    <property type="match status" value="2"/>
</dbReference>
<dbReference type="SMART" id="SM00367">
    <property type="entry name" value="LRR_CC"/>
    <property type="match status" value="9"/>
</dbReference>
<dbReference type="InterPro" id="IPR001810">
    <property type="entry name" value="F-box_dom"/>
</dbReference>
<name>A0ABD1S508_9LAMI</name>
<accession>A0ABD1S508</accession>
<organism evidence="3 4">
    <name type="scientific">Forsythia ovata</name>
    <dbReference type="NCBI Taxonomy" id="205694"/>
    <lineage>
        <taxon>Eukaryota</taxon>
        <taxon>Viridiplantae</taxon>
        <taxon>Streptophyta</taxon>
        <taxon>Embryophyta</taxon>
        <taxon>Tracheophyta</taxon>
        <taxon>Spermatophyta</taxon>
        <taxon>Magnoliopsida</taxon>
        <taxon>eudicotyledons</taxon>
        <taxon>Gunneridae</taxon>
        <taxon>Pentapetalae</taxon>
        <taxon>asterids</taxon>
        <taxon>lamiids</taxon>
        <taxon>Lamiales</taxon>
        <taxon>Oleaceae</taxon>
        <taxon>Forsythieae</taxon>
        <taxon>Forsythia</taxon>
    </lineage>
</organism>
<dbReference type="SUPFAM" id="SSF81383">
    <property type="entry name" value="F-box domain"/>
    <property type="match status" value="1"/>
</dbReference>
<dbReference type="InterPro" id="IPR036047">
    <property type="entry name" value="F-box-like_dom_sf"/>
</dbReference>
<dbReference type="AlphaFoldDB" id="A0ABD1S508"/>
<dbReference type="SUPFAM" id="SSF52047">
    <property type="entry name" value="RNI-like"/>
    <property type="match status" value="2"/>
</dbReference>
<dbReference type="Gene3D" id="1.20.1280.50">
    <property type="match status" value="1"/>
</dbReference>
<reference evidence="4" key="1">
    <citation type="submission" date="2024-07" db="EMBL/GenBank/DDBJ databases">
        <title>Two chromosome-level genome assemblies of Korean endemic species Abeliophyllum distichum and Forsythia ovata (Oleaceae).</title>
        <authorList>
            <person name="Jang H."/>
        </authorList>
    </citation>
    <scope>NUCLEOTIDE SEQUENCE [LARGE SCALE GENOMIC DNA]</scope>
</reference>